<dbReference type="SUPFAM" id="SSF53850">
    <property type="entry name" value="Periplasmic binding protein-like II"/>
    <property type="match status" value="1"/>
</dbReference>
<dbReference type="SUPFAM" id="SSF46785">
    <property type="entry name" value="Winged helix' DNA-binding domain"/>
    <property type="match status" value="1"/>
</dbReference>
<dbReference type="GO" id="GO:0003677">
    <property type="term" value="F:DNA binding"/>
    <property type="evidence" value="ECO:0007669"/>
    <property type="project" value="UniProtKB-KW"/>
</dbReference>
<sequence length="307" mass="32944">MRLQPEHLATLLAIVDTGTFDAAARRLHLTPSAVSQRVKALEAEVGQVVVVRTAPCRATPAGESLVRLARQQSLLESEALAGLATGDRARVDLPIVVNADSMSTWFGSVLAEAAAWDDVVLRVRVEDQDHSARLLRSGEVLAAVTSDPTPVQGCSTEPLVTMRYVPAVTPLLLDRHRAGRGIDWAGAPLVRFNDKDDIQQRILDRHGVTSAPPTHEVPDGGGFVTAVRAGLGWGALLTTQVAPLLATGELVRLGSRDHVDVQLYWQRWRLPSAHLDRLSAVVRNASAQDGNRPARGGSNASRGGSRF</sequence>
<dbReference type="EMBL" id="BAABDC010000003">
    <property type="protein sequence ID" value="GAA3704291.1"/>
    <property type="molecule type" value="Genomic_DNA"/>
</dbReference>
<keyword evidence="4" id="KW-0010">Activator</keyword>
<dbReference type="PROSITE" id="PS50931">
    <property type="entry name" value="HTH_LYSR"/>
    <property type="match status" value="1"/>
</dbReference>
<gene>
    <name evidence="8" type="ORF">GCM10022399_21110</name>
</gene>
<evidence type="ECO:0000313" key="9">
    <source>
        <dbReference type="Proteomes" id="UP001501468"/>
    </source>
</evidence>
<evidence type="ECO:0000256" key="1">
    <source>
        <dbReference type="ARBA" id="ARBA00009437"/>
    </source>
</evidence>
<dbReference type="InterPro" id="IPR050176">
    <property type="entry name" value="LTTR"/>
</dbReference>
<dbReference type="PANTHER" id="PTHR30579:SF2">
    <property type="entry name" value="HTH-TYPE TRANSCRIPTIONAL REGULATOR ARGP"/>
    <property type="match status" value="1"/>
</dbReference>
<evidence type="ECO:0000256" key="5">
    <source>
        <dbReference type="ARBA" id="ARBA00023163"/>
    </source>
</evidence>
<dbReference type="InterPro" id="IPR036388">
    <property type="entry name" value="WH-like_DNA-bd_sf"/>
</dbReference>
<feature type="region of interest" description="Disordered" evidence="6">
    <location>
        <begin position="286"/>
        <end position="307"/>
    </location>
</feature>
<evidence type="ECO:0000256" key="6">
    <source>
        <dbReference type="SAM" id="MobiDB-lite"/>
    </source>
</evidence>
<dbReference type="NCBIfam" id="TIGR03298">
    <property type="entry name" value="argP"/>
    <property type="match status" value="1"/>
</dbReference>
<comment type="caution">
    <text evidence="8">The sequence shown here is derived from an EMBL/GenBank/DDBJ whole genome shotgun (WGS) entry which is preliminary data.</text>
</comment>
<reference evidence="9" key="1">
    <citation type="journal article" date="2019" name="Int. J. Syst. Evol. Microbiol.">
        <title>The Global Catalogue of Microorganisms (GCM) 10K type strain sequencing project: providing services to taxonomists for standard genome sequencing and annotation.</title>
        <authorList>
            <consortium name="The Broad Institute Genomics Platform"/>
            <consortium name="The Broad Institute Genome Sequencing Center for Infectious Disease"/>
            <person name="Wu L."/>
            <person name="Ma J."/>
        </authorList>
    </citation>
    <scope>NUCLEOTIDE SEQUENCE [LARGE SCALE GENOMIC DNA]</scope>
    <source>
        <strain evidence="9">JCM 17125</strain>
    </source>
</reference>
<comment type="similarity">
    <text evidence="1">Belongs to the LysR transcriptional regulatory family.</text>
</comment>
<dbReference type="Proteomes" id="UP001501468">
    <property type="component" value="Unassembled WGS sequence"/>
</dbReference>
<dbReference type="Pfam" id="PF03466">
    <property type="entry name" value="LysR_substrate"/>
    <property type="match status" value="1"/>
</dbReference>
<feature type="compositionally biased region" description="Low complexity" evidence="6">
    <location>
        <begin position="293"/>
        <end position="307"/>
    </location>
</feature>
<keyword evidence="3 8" id="KW-0238">DNA-binding</keyword>
<keyword evidence="9" id="KW-1185">Reference proteome</keyword>
<proteinExistence type="inferred from homology"/>
<dbReference type="Pfam" id="PF00126">
    <property type="entry name" value="HTH_1"/>
    <property type="match status" value="1"/>
</dbReference>
<dbReference type="Gene3D" id="1.10.10.10">
    <property type="entry name" value="Winged helix-like DNA-binding domain superfamily/Winged helix DNA-binding domain"/>
    <property type="match status" value="1"/>
</dbReference>
<keyword evidence="5" id="KW-0804">Transcription</keyword>
<evidence type="ECO:0000256" key="4">
    <source>
        <dbReference type="ARBA" id="ARBA00023159"/>
    </source>
</evidence>
<keyword evidence="2" id="KW-0805">Transcription regulation</keyword>
<dbReference type="InterPro" id="IPR036390">
    <property type="entry name" value="WH_DNA-bd_sf"/>
</dbReference>
<name>A0ABP7DG76_9MICO</name>
<dbReference type="InterPro" id="IPR000847">
    <property type="entry name" value="LysR_HTH_N"/>
</dbReference>
<dbReference type="Gene3D" id="3.40.190.290">
    <property type="match status" value="1"/>
</dbReference>
<dbReference type="PANTHER" id="PTHR30579">
    <property type="entry name" value="TRANSCRIPTIONAL REGULATOR"/>
    <property type="match status" value="1"/>
</dbReference>
<dbReference type="InterPro" id="IPR017685">
    <property type="entry name" value="ArgP"/>
</dbReference>
<dbReference type="InterPro" id="IPR005119">
    <property type="entry name" value="LysR_subst-bd"/>
</dbReference>
<evidence type="ECO:0000256" key="2">
    <source>
        <dbReference type="ARBA" id="ARBA00023015"/>
    </source>
</evidence>
<evidence type="ECO:0000256" key="3">
    <source>
        <dbReference type="ARBA" id="ARBA00023125"/>
    </source>
</evidence>
<protein>
    <submittedName>
        <fullName evidence="8">ArgP/LysG family DNA-binding transcriptional regulator</fullName>
    </submittedName>
</protein>
<evidence type="ECO:0000259" key="7">
    <source>
        <dbReference type="PROSITE" id="PS50931"/>
    </source>
</evidence>
<organism evidence="8 9">
    <name type="scientific">Terrabacter ginsenosidimutans</name>
    <dbReference type="NCBI Taxonomy" id="490575"/>
    <lineage>
        <taxon>Bacteria</taxon>
        <taxon>Bacillati</taxon>
        <taxon>Actinomycetota</taxon>
        <taxon>Actinomycetes</taxon>
        <taxon>Micrococcales</taxon>
        <taxon>Intrasporangiaceae</taxon>
        <taxon>Terrabacter</taxon>
    </lineage>
</organism>
<evidence type="ECO:0000313" key="8">
    <source>
        <dbReference type="EMBL" id="GAA3704291.1"/>
    </source>
</evidence>
<feature type="domain" description="HTH lysR-type" evidence="7">
    <location>
        <begin position="1"/>
        <end position="59"/>
    </location>
</feature>
<accession>A0ABP7DG76</accession>
<dbReference type="RefSeq" id="WP_344945550.1">
    <property type="nucleotide sequence ID" value="NZ_BAABDC010000003.1"/>
</dbReference>
<dbReference type="NCBIfam" id="NF002964">
    <property type="entry name" value="PRK03635.1"/>
    <property type="match status" value="1"/>
</dbReference>